<name>A0AAQ3RMS7_VIGMU</name>
<dbReference type="AlphaFoldDB" id="A0AAQ3RMS7"/>
<evidence type="ECO:0000313" key="2">
    <source>
        <dbReference type="Proteomes" id="UP001374535"/>
    </source>
</evidence>
<gene>
    <name evidence="1" type="ORF">V8G54_027143</name>
</gene>
<organism evidence="1 2">
    <name type="scientific">Vigna mungo</name>
    <name type="common">Black gram</name>
    <name type="synonym">Phaseolus mungo</name>
    <dbReference type="NCBI Taxonomy" id="3915"/>
    <lineage>
        <taxon>Eukaryota</taxon>
        <taxon>Viridiplantae</taxon>
        <taxon>Streptophyta</taxon>
        <taxon>Embryophyta</taxon>
        <taxon>Tracheophyta</taxon>
        <taxon>Spermatophyta</taxon>
        <taxon>Magnoliopsida</taxon>
        <taxon>eudicotyledons</taxon>
        <taxon>Gunneridae</taxon>
        <taxon>Pentapetalae</taxon>
        <taxon>rosids</taxon>
        <taxon>fabids</taxon>
        <taxon>Fabales</taxon>
        <taxon>Fabaceae</taxon>
        <taxon>Papilionoideae</taxon>
        <taxon>50 kb inversion clade</taxon>
        <taxon>NPAAA clade</taxon>
        <taxon>indigoferoid/millettioid clade</taxon>
        <taxon>Phaseoleae</taxon>
        <taxon>Vigna</taxon>
    </lineage>
</organism>
<dbReference type="EMBL" id="CP144693">
    <property type="protein sequence ID" value="WVZ01074.1"/>
    <property type="molecule type" value="Genomic_DNA"/>
</dbReference>
<reference evidence="1 2" key="1">
    <citation type="journal article" date="2023" name="Life. Sci Alliance">
        <title>Evolutionary insights into 3D genome organization and epigenetic landscape of Vigna mungo.</title>
        <authorList>
            <person name="Junaid A."/>
            <person name="Singh B."/>
            <person name="Bhatia S."/>
        </authorList>
    </citation>
    <scope>NUCLEOTIDE SEQUENCE [LARGE SCALE GENOMIC DNA]</scope>
    <source>
        <strain evidence="1">Urdbean</strain>
    </source>
</reference>
<dbReference type="Proteomes" id="UP001374535">
    <property type="component" value="Chromosome 8"/>
</dbReference>
<proteinExistence type="predicted"/>
<accession>A0AAQ3RMS7</accession>
<protein>
    <submittedName>
        <fullName evidence="1">Uncharacterized protein</fullName>
    </submittedName>
</protein>
<sequence length="101" mass="11745">MGLVVQVLVSHQTNTHVGASCAYPSMNYFYVRPFCACRWFIYCTHLLQSTFSFPKILSTTQQLFCHHHSHPLDISYSTATSYSKSQHQNYPYITHINFHIN</sequence>
<keyword evidence="2" id="KW-1185">Reference proteome</keyword>
<evidence type="ECO:0000313" key="1">
    <source>
        <dbReference type="EMBL" id="WVZ01074.1"/>
    </source>
</evidence>